<accession>A0A2L2XP40</accession>
<dbReference type="Proteomes" id="UP000239549">
    <property type="component" value="Unassembled WGS sequence"/>
</dbReference>
<dbReference type="EMBL" id="BFAV01000181">
    <property type="protein sequence ID" value="GBF35741.1"/>
    <property type="molecule type" value="Genomic_DNA"/>
</dbReference>
<proteinExistence type="predicted"/>
<gene>
    <name evidence="1" type="ORF">DCCM_4876</name>
</gene>
<reference evidence="2" key="1">
    <citation type="submission" date="2018-02" db="EMBL/GenBank/DDBJ databases">
        <title>Genome sequence of Desulfocucumis palustris strain NAW-5.</title>
        <authorList>
            <person name="Watanabe M."/>
            <person name="Kojima H."/>
            <person name="Fukui M."/>
        </authorList>
    </citation>
    <scope>NUCLEOTIDE SEQUENCE [LARGE SCALE GENOMIC DNA]</scope>
    <source>
        <strain evidence="2">NAW-5</strain>
    </source>
</reference>
<keyword evidence="2" id="KW-1185">Reference proteome</keyword>
<sequence>MSGDTPSQAATITFLIIKPDCVNLSTSFNFFRKECPQLMLINYYKMV</sequence>
<name>A0A2L2XP40_9FIRM</name>
<evidence type="ECO:0000313" key="1">
    <source>
        <dbReference type="EMBL" id="GBF35741.1"/>
    </source>
</evidence>
<evidence type="ECO:0000313" key="2">
    <source>
        <dbReference type="Proteomes" id="UP000239549"/>
    </source>
</evidence>
<organism evidence="1 2">
    <name type="scientific">Desulfocucumis palustris</name>
    <dbReference type="NCBI Taxonomy" id="1898651"/>
    <lineage>
        <taxon>Bacteria</taxon>
        <taxon>Bacillati</taxon>
        <taxon>Bacillota</taxon>
        <taxon>Clostridia</taxon>
        <taxon>Eubacteriales</taxon>
        <taxon>Desulfocucumaceae</taxon>
        <taxon>Desulfocucumis</taxon>
    </lineage>
</organism>
<protein>
    <submittedName>
        <fullName evidence="1">Uncharacterized protein</fullName>
    </submittedName>
</protein>
<dbReference type="AlphaFoldDB" id="A0A2L2XP40"/>
<comment type="caution">
    <text evidence="1">The sequence shown here is derived from an EMBL/GenBank/DDBJ whole genome shotgun (WGS) entry which is preliminary data.</text>
</comment>